<dbReference type="OrthoDB" id="41238at2759"/>
<dbReference type="PANTHER" id="PTHR43441:SF5">
    <property type="entry name" value="FAMILY ACETYLTRANSFERASE, PUTATIVE-RELATED"/>
    <property type="match status" value="1"/>
</dbReference>
<organism evidence="2 3">
    <name type="scientific">Hebeloma cylindrosporum</name>
    <dbReference type="NCBI Taxonomy" id="76867"/>
    <lineage>
        <taxon>Eukaryota</taxon>
        <taxon>Fungi</taxon>
        <taxon>Dikarya</taxon>
        <taxon>Basidiomycota</taxon>
        <taxon>Agaricomycotina</taxon>
        <taxon>Agaricomycetes</taxon>
        <taxon>Agaricomycetidae</taxon>
        <taxon>Agaricales</taxon>
        <taxon>Agaricineae</taxon>
        <taxon>Hymenogastraceae</taxon>
        <taxon>Hebeloma</taxon>
    </lineage>
</organism>
<evidence type="ECO:0000313" key="2">
    <source>
        <dbReference type="EMBL" id="KIM45562.1"/>
    </source>
</evidence>
<dbReference type="GO" id="GO:1990189">
    <property type="term" value="F:protein N-terminal-serine acetyltransferase activity"/>
    <property type="evidence" value="ECO:0007669"/>
    <property type="project" value="TreeGrafter"/>
</dbReference>
<feature type="domain" description="N-acetyltransferase" evidence="1">
    <location>
        <begin position="65"/>
        <end position="208"/>
    </location>
</feature>
<dbReference type="AlphaFoldDB" id="A0A0C2YX55"/>
<evidence type="ECO:0000313" key="3">
    <source>
        <dbReference type="Proteomes" id="UP000053424"/>
    </source>
</evidence>
<dbReference type="PANTHER" id="PTHR43441">
    <property type="entry name" value="RIBOSOMAL-PROTEIN-SERINE ACETYLTRANSFERASE"/>
    <property type="match status" value="1"/>
</dbReference>
<dbReference type="Gene3D" id="3.40.630.30">
    <property type="match status" value="1"/>
</dbReference>
<name>A0A0C2YX55_HEBCY</name>
<dbReference type="Proteomes" id="UP000053424">
    <property type="component" value="Unassembled WGS sequence"/>
</dbReference>
<reference evidence="2 3" key="1">
    <citation type="submission" date="2014-04" db="EMBL/GenBank/DDBJ databases">
        <authorList>
            <consortium name="DOE Joint Genome Institute"/>
            <person name="Kuo A."/>
            <person name="Gay G."/>
            <person name="Dore J."/>
            <person name="Kohler A."/>
            <person name="Nagy L.G."/>
            <person name="Floudas D."/>
            <person name="Copeland A."/>
            <person name="Barry K.W."/>
            <person name="Cichocki N."/>
            <person name="Veneault-Fourrey C."/>
            <person name="LaButti K."/>
            <person name="Lindquist E.A."/>
            <person name="Lipzen A."/>
            <person name="Lundell T."/>
            <person name="Morin E."/>
            <person name="Murat C."/>
            <person name="Sun H."/>
            <person name="Tunlid A."/>
            <person name="Henrissat B."/>
            <person name="Grigoriev I.V."/>
            <person name="Hibbett D.S."/>
            <person name="Martin F."/>
            <person name="Nordberg H.P."/>
            <person name="Cantor M.N."/>
            <person name="Hua S.X."/>
        </authorList>
    </citation>
    <scope>NUCLEOTIDE SEQUENCE [LARGE SCALE GENOMIC DNA]</scope>
    <source>
        <strain evidence="3">h7</strain>
    </source>
</reference>
<evidence type="ECO:0000259" key="1">
    <source>
        <dbReference type="PROSITE" id="PS51186"/>
    </source>
</evidence>
<protein>
    <recommendedName>
        <fullName evidence="1">N-acetyltransferase domain-containing protein</fullName>
    </recommendedName>
</protein>
<dbReference type="EMBL" id="KN831772">
    <property type="protein sequence ID" value="KIM45562.1"/>
    <property type="molecule type" value="Genomic_DNA"/>
</dbReference>
<accession>A0A0C2YX55</accession>
<dbReference type="SUPFAM" id="SSF55729">
    <property type="entry name" value="Acyl-CoA N-acyltransferases (Nat)"/>
    <property type="match status" value="1"/>
</dbReference>
<gene>
    <name evidence="2" type="ORF">M413DRAFT_442233</name>
</gene>
<dbReference type="PROSITE" id="PS51186">
    <property type="entry name" value="GNAT"/>
    <property type="match status" value="1"/>
</dbReference>
<keyword evidence="3" id="KW-1185">Reference proteome</keyword>
<dbReference type="InterPro" id="IPR016181">
    <property type="entry name" value="Acyl_CoA_acyltransferase"/>
</dbReference>
<dbReference type="GO" id="GO:0008999">
    <property type="term" value="F:protein-N-terminal-alanine acetyltransferase activity"/>
    <property type="evidence" value="ECO:0007669"/>
    <property type="project" value="TreeGrafter"/>
</dbReference>
<dbReference type="Pfam" id="PF13302">
    <property type="entry name" value="Acetyltransf_3"/>
    <property type="match status" value="1"/>
</dbReference>
<dbReference type="HOGENOM" id="CLU_078023_0_0_1"/>
<reference evidence="3" key="2">
    <citation type="submission" date="2015-01" db="EMBL/GenBank/DDBJ databases">
        <title>Evolutionary Origins and Diversification of the Mycorrhizal Mutualists.</title>
        <authorList>
            <consortium name="DOE Joint Genome Institute"/>
            <consortium name="Mycorrhizal Genomics Consortium"/>
            <person name="Kohler A."/>
            <person name="Kuo A."/>
            <person name="Nagy L.G."/>
            <person name="Floudas D."/>
            <person name="Copeland A."/>
            <person name="Barry K.W."/>
            <person name="Cichocki N."/>
            <person name="Veneault-Fourrey C."/>
            <person name="LaButti K."/>
            <person name="Lindquist E.A."/>
            <person name="Lipzen A."/>
            <person name="Lundell T."/>
            <person name="Morin E."/>
            <person name="Murat C."/>
            <person name="Riley R."/>
            <person name="Ohm R."/>
            <person name="Sun H."/>
            <person name="Tunlid A."/>
            <person name="Henrissat B."/>
            <person name="Grigoriev I.V."/>
            <person name="Hibbett D.S."/>
            <person name="Martin F."/>
        </authorList>
    </citation>
    <scope>NUCLEOTIDE SEQUENCE [LARGE SCALE GENOMIC DNA]</scope>
    <source>
        <strain evidence="3">h7</strain>
    </source>
</reference>
<dbReference type="InterPro" id="IPR000182">
    <property type="entry name" value="GNAT_dom"/>
</dbReference>
<sequence>MSFINTYKPPSGKNVDISLKEPFDVNCIIPIPSVLETERVQITPLIPAIHGKQFYEAYQEDPSLGQYLPIAWLSFEDFLTFHEVYMRESATSILFVIIDKTKPSDDPPIPGQIAGVLGFINISVQNLALEIGPVIILPKFQRTFVSANAVGLALRYALDLPSEGGLGFRRVAWTANPFNEASVMAAEKLGFKREGLMKWTWVLPKHMKGNAVDAARGDGPGRDSVVLSMTWDDWESGKRDLVMKRMERV</sequence>
<dbReference type="InterPro" id="IPR051908">
    <property type="entry name" value="Ribosomal_N-acetyltransferase"/>
</dbReference>
<proteinExistence type="predicted"/>